<dbReference type="OrthoDB" id="6376010at2759"/>
<reference evidence="4" key="2">
    <citation type="journal article" date="2007" name="Science">
        <title>Genome sequence of Aedes aegypti, a major arbovirus vector.</title>
        <authorList>
            <person name="Nene V."/>
            <person name="Wortman J.R."/>
            <person name="Lawson D."/>
            <person name="Haas B."/>
            <person name="Kodira C."/>
            <person name="Tu Z.J."/>
            <person name="Loftus B."/>
            <person name="Xi Z."/>
            <person name="Megy K."/>
            <person name="Grabherr M."/>
            <person name="Ren Q."/>
            <person name="Zdobnov E.M."/>
            <person name="Lobo N.F."/>
            <person name="Campbell K.S."/>
            <person name="Brown S.E."/>
            <person name="Bonaldo M.F."/>
            <person name="Zhu J."/>
            <person name="Sinkins S.P."/>
            <person name="Hogenkamp D.G."/>
            <person name="Amedeo P."/>
            <person name="Arensburger P."/>
            <person name="Atkinson P.W."/>
            <person name="Bidwell S."/>
            <person name="Biedler J."/>
            <person name="Birney E."/>
            <person name="Bruggner R.V."/>
            <person name="Costas J."/>
            <person name="Coy M.R."/>
            <person name="Crabtree J."/>
            <person name="Crawford M."/>
            <person name="Debruyn B."/>
            <person name="Decaprio D."/>
            <person name="Eiglmeier K."/>
            <person name="Eisenstadt E."/>
            <person name="El-Dorry H."/>
            <person name="Gelbart W.M."/>
            <person name="Gomes S.L."/>
            <person name="Hammond M."/>
            <person name="Hannick L.I."/>
            <person name="Hogan J.R."/>
            <person name="Holmes M.H."/>
            <person name="Jaffe D."/>
            <person name="Johnston J.S."/>
            <person name="Kennedy R.C."/>
            <person name="Koo H."/>
            <person name="Kravitz S."/>
            <person name="Kriventseva E.V."/>
            <person name="Kulp D."/>
            <person name="Labutti K."/>
            <person name="Lee E."/>
            <person name="Li S."/>
            <person name="Lovin D.D."/>
            <person name="Mao C."/>
            <person name="Mauceli E."/>
            <person name="Menck C.F."/>
            <person name="Miller J.R."/>
            <person name="Montgomery P."/>
            <person name="Mori A."/>
            <person name="Nascimento A.L."/>
            <person name="Naveira H.F."/>
            <person name="Nusbaum C."/>
            <person name="O'leary S."/>
            <person name="Orvis J."/>
            <person name="Pertea M."/>
            <person name="Quesneville H."/>
            <person name="Reidenbach K.R."/>
            <person name="Rogers Y.H."/>
            <person name="Roth C.W."/>
            <person name="Schneider J.R."/>
            <person name="Schatz M."/>
            <person name="Shumway M."/>
            <person name="Stanke M."/>
            <person name="Stinson E.O."/>
            <person name="Tubio J.M."/>
            <person name="Vanzee J.P."/>
            <person name="Verjovski-Almeida S."/>
            <person name="Werner D."/>
            <person name="White O."/>
            <person name="Wyder S."/>
            <person name="Zeng Q."/>
            <person name="Zhao Q."/>
            <person name="Zhao Y."/>
            <person name="Hill C.A."/>
            <person name="Raikhel A.S."/>
            <person name="Soares M.B."/>
            <person name="Knudson D.L."/>
            <person name="Lee N.H."/>
            <person name="Galagan J."/>
            <person name="Salzberg S.L."/>
            <person name="Paulsen I.T."/>
            <person name="Dimopoulos G."/>
            <person name="Collins F.H."/>
            <person name="Birren B."/>
            <person name="Fraser-Liggett C.M."/>
            <person name="Severson D.W."/>
        </authorList>
    </citation>
    <scope>NUCLEOTIDE SEQUENCE [LARGE SCALE GENOMIC DNA]</scope>
    <source>
        <strain evidence="4">Liverpool</strain>
    </source>
</reference>
<dbReference type="PANTHER" id="PTHR31927">
    <property type="entry name" value="FI07246P-RELATED-RELATED"/>
    <property type="match status" value="1"/>
</dbReference>
<feature type="region of interest" description="Disordered" evidence="1">
    <location>
        <begin position="31"/>
        <end position="62"/>
    </location>
</feature>
<dbReference type="AlphaFoldDB" id="A0A1S4G4T1"/>
<dbReference type="GO" id="GO:0040003">
    <property type="term" value="P:chitin-based cuticle development"/>
    <property type="evidence" value="ECO:0007669"/>
    <property type="project" value="TreeGrafter"/>
</dbReference>
<organism evidence="4 5">
    <name type="scientific">Aedes aegypti</name>
    <name type="common">Yellowfever mosquito</name>
    <name type="synonym">Culex aegypti</name>
    <dbReference type="NCBI Taxonomy" id="7159"/>
    <lineage>
        <taxon>Eukaryota</taxon>
        <taxon>Metazoa</taxon>
        <taxon>Ecdysozoa</taxon>
        <taxon>Arthropoda</taxon>
        <taxon>Hexapoda</taxon>
        <taxon>Insecta</taxon>
        <taxon>Pterygota</taxon>
        <taxon>Neoptera</taxon>
        <taxon>Endopterygota</taxon>
        <taxon>Diptera</taxon>
        <taxon>Nematocera</taxon>
        <taxon>Culicoidea</taxon>
        <taxon>Culicidae</taxon>
        <taxon>Culicinae</taxon>
        <taxon>Aedini</taxon>
        <taxon>Aedes</taxon>
        <taxon>Stegomyia</taxon>
    </lineage>
</organism>
<accession>A0A1S4G4T1</accession>
<feature type="chain" id="PRO_5036452752" evidence="2">
    <location>
        <begin position="17"/>
        <end position="289"/>
    </location>
</feature>
<feature type="domain" description="DUF243" evidence="3">
    <location>
        <begin position="134"/>
        <end position="233"/>
    </location>
</feature>
<reference evidence="4" key="3">
    <citation type="submission" date="2012-09" db="EMBL/GenBank/DDBJ databases">
        <authorList>
            <consortium name="VectorBase"/>
        </authorList>
    </citation>
    <scope>NUCLEOTIDE SEQUENCE</scope>
    <source>
        <strain evidence="4">Liverpool</strain>
    </source>
</reference>
<protein>
    <submittedName>
        <fullName evidence="4">AAEL017015-PA</fullName>
    </submittedName>
</protein>
<dbReference type="EMBL" id="CH477341">
    <property type="protein sequence ID" value="EJY57581.1"/>
    <property type="molecule type" value="Genomic_DNA"/>
</dbReference>
<dbReference type="GO" id="GO:0008010">
    <property type="term" value="F:structural constituent of chitin-based larval cuticle"/>
    <property type="evidence" value="ECO:0007669"/>
    <property type="project" value="TreeGrafter"/>
</dbReference>
<proteinExistence type="predicted"/>
<name>A0A1S4G4T1_AEDAE</name>
<reference evidence="4" key="1">
    <citation type="submission" date="2005-10" db="EMBL/GenBank/DDBJ databases">
        <authorList>
            <person name="Loftus B.J."/>
            <person name="Nene V.M."/>
            <person name="Hannick L.I."/>
            <person name="Bidwell S."/>
            <person name="Haas B."/>
            <person name="Amedeo P."/>
            <person name="Orvis J."/>
            <person name="Wortman J.R."/>
            <person name="White O.R."/>
            <person name="Salzberg S."/>
            <person name="Shumway M."/>
            <person name="Koo H."/>
            <person name="Zhao Y."/>
            <person name="Holmes M."/>
            <person name="Miller J."/>
            <person name="Schatz M."/>
            <person name="Pop M."/>
            <person name="Pai G."/>
            <person name="Utterback T."/>
            <person name="Rogers Y.-H."/>
            <person name="Kravitz S."/>
            <person name="Fraser C.M."/>
        </authorList>
    </citation>
    <scope>NUCLEOTIDE SEQUENCE</scope>
    <source>
        <strain evidence="4">Liverpool</strain>
    </source>
</reference>
<sequence>MRAFVLLSCCLALASARPEAGYSYNRPSTGGGSHGGGGGGYSSGGHGGGGGGGSGGHGGVSFSSGGGGSSGFSSFGGSGFGGSSSFSSGGASSFGGGSSSFGGGASSFGGGGSSFGGGSVGGGFGGFSGGSQQAIIQKHIYVHVPPPEPEEVRVQRPLQVAPAQKHYKIIFIKAPSAPAYQAPQIPLQPQNEEKTLVYVLVKKPDEQQDIVIPTPAPTQPSKPEVYFIKYKTQKEGGAGGFAGSVGGSFGADIGGSIGGHDSGSGDHSGGHTATAPAAQYGPPGKSGPY</sequence>
<evidence type="ECO:0000256" key="1">
    <source>
        <dbReference type="SAM" id="MobiDB-lite"/>
    </source>
</evidence>
<evidence type="ECO:0000313" key="4">
    <source>
        <dbReference type="EMBL" id="EJY57581.1"/>
    </source>
</evidence>
<evidence type="ECO:0000259" key="3">
    <source>
        <dbReference type="SMART" id="SM00690"/>
    </source>
</evidence>
<feature type="signal peptide" evidence="2">
    <location>
        <begin position="1"/>
        <end position="16"/>
    </location>
</feature>
<dbReference type="SMART" id="SM00690">
    <property type="entry name" value="DM5"/>
    <property type="match status" value="1"/>
</dbReference>
<evidence type="ECO:0000256" key="2">
    <source>
        <dbReference type="SAM" id="SignalP"/>
    </source>
</evidence>
<gene>
    <name evidence="4" type="ORF">AaeL_AAEL017015</name>
</gene>
<dbReference type="HOGENOM" id="CLU_058111_0_0_1"/>
<dbReference type="GO" id="GO:0062129">
    <property type="term" value="C:chitin-based extracellular matrix"/>
    <property type="evidence" value="ECO:0007669"/>
    <property type="project" value="TreeGrafter"/>
</dbReference>
<keyword evidence="2" id="KW-0732">Signal</keyword>
<dbReference type="PANTHER" id="PTHR31927:SF16">
    <property type="entry name" value="LP07342P"/>
    <property type="match status" value="1"/>
</dbReference>
<dbReference type="Proteomes" id="UP000682892">
    <property type="component" value="Chromosome 1"/>
</dbReference>
<dbReference type="KEGG" id="aag:23687435"/>
<evidence type="ECO:0000313" key="5">
    <source>
        <dbReference type="Proteomes" id="UP000682892"/>
    </source>
</evidence>
<dbReference type="InterPro" id="IPR004145">
    <property type="entry name" value="DUF243"/>
</dbReference>
<dbReference type="Pfam" id="PF03103">
    <property type="entry name" value="DUF243"/>
    <property type="match status" value="1"/>
</dbReference>
<feature type="region of interest" description="Disordered" evidence="1">
    <location>
        <begin position="250"/>
        <end position="289"/>
    </location>
</feature>
<feature type="compositionally biased region" description="Gly residues" evidence="1">
    <location>
        <begin position="250"/>
        <end position="262"/>
    </location>
</feature>